<evidence type="ECO:0000313" key="3">
    <source>
        <dbReference type="Proteomes" id="UP001163115"/>
    </source>
</evidence>
<gene>
    <name evidence="2" type="ORF">OW255_05290</name>
</gene>
<feature type="transmembrane region" description="Helical" evidence="1">
    <location>
        <begin position="57"/>
        <end position="82"/>
    </location>
</feature>
<protein>
    <submittedName>
        <fullName evidence="2">DUF1453 domain-containing protein</fullName>
    </submittedName>
</protein>
<name>A0ABY7ADX9_9FIRM</name>
<feature type="transmembrane region" description="Helical" evidence="1">
    <location>
        <begin position="6"/>
        <end position="23"/>
    </location>
</feature>
<dbReference type="Proteomes" id="UP001163115">
    <property type="component" value="Chromosome"/>
</dbReference>
<organism evidence="2 3">
    <name type="scientific">Lacrimispora xylanolytica</name>
    <dbReference type="NCBI Taxonomy" id="29375"/>
    <lineage>
        <taxon>Bacteria</taxon>
        <taxon>Bacillati</taxon>
        <taxon>Bacillota</taxon>
        <taxon>Clostridia</taxon>
        <taxon>Lachnospirales</taxon>
        <taxon>Lachnospiraceae</taxon>
        <taxon>Lacrimispora</taxon>
    </lineage>
</organism>
<evidence type="ECO:0000256" key="1">
    <source>
        <dbReference type="SAM" id="Phobius"/>
    </source>
</evidence>
<keyword evidence="1" id="KW-0812">Transmembrane</keyword>
<feature type="transmembrane region" description="Helical" evidence="1">
    <location>
        <begin position="35"/>
        <end position="51"/>
    </location>
</feature>
<keyword evidence="1" id="KW-0472">Membrane</keyword>
<feature type="transmembrane region" description="Helical" evidence="1">
    <location>
        <begin position="136"/>
        <end position="157"/>
    </location>
</feature>
<keyword evidence="1" id="KW-1133">Transmembrane helix</keyword>
<dbReference type="Pfam" id="PF20327">
    <property type="entry name" value="DUF6622"/>
    <property type="match status" value="1"/>
</dbReference>
<proteinExistence type="predicted"/>
<dbReference type="InterPro" id="IPR046730">
    <property type="entry name" value="DUF6622"/>
</dbReference>
<evidence type="ECO:0000313" key="2">
    <source>
        <dbReference type="EMBL" id="WAJ24922.1"/>
    </source>
</evidence>
<reference evidence="2" key="1">
    <citation type="submission" date="2022-11" db="EMBL/GenBank/DDBJ databases">
        <title>Lacrimispora xylanolytica sy1, complete genome.</title>
        <authorList>
            <person name="Choi S."/>
        </authorList>
    </citation>
    <scope>NUCLEOTIDE SEQUENCE</scope>
    <source>
        <strain evidence="2">Sy1</strain>
    </source>
</reference>
<dbReference type="RefSeq" id="WP_268115860.1">
    <property type="nucleotide sequence ID" value="NZ_CP113524.1"/>
</dbReference>
<keyword evidence="3" id="KW-1185">Reference proteome</keyword>
<accession>A0ABY7ADX9</accession>
<sequence length="171" mass="19409">MFLIEVIKRTPAMVWFILAFLIVRGLNSSRDGEVSLIRMVIVPLVFMIWGLEKLFTSFHYLSIALVCYVIAAGLGSMLGYVLYSRFRRIYKKEGVFYRTGSYLPLTIILINFFMKYILNVVLAIQPDFHGDLTFNIMYSVVCGVSVGLFIGGIYQVIAGCRTYVESRGAEV</sequence>
<dbReference type="EMBL" id="CP113524">
    <property type="protein sequence ID" value="WAJ24922.1"/>
    <property type="molecule type" value="Genomic_DNA"/>
</dbReference>
<feature type="transmembrane region" description="Helical" evidence="1">
    <location>
        <begin position="102"/>
        <end position="124"/>
    </location>
</feature>